<evidence type="ECO:0000256" key="4">
    <source>
        <dbReference type="SAM" id="Phobius"/>
    </source>
</evidence>
<keyword evidence="1 6" id="KW-0436">Ligase</keyword>
<organism evidence="6">
    <name type="scientific">Schistocephalus solidus</name>
    <name type="common">Tapeworm</name>
    <dbReference type="NCBI Taxonomy" id="70667"/>
    <lineage>
        <taxon>Eukaryota</taxon>
        <taxon>Metazoa</taxon>
        <taxon>Spiralia</taxon>
        <taxon>Lophotrochozoa</taxon>
        <taxon>Platyhelminthes</taxon>
        <taxon>Cestoda</taxon>
        <taxon>Eucestoda</taxon>
        <taxon>Diphyllobothriidea</taxon>
        <taxon>Diphyllobothriidae</taxon>
        <taxon>Schistocephalus</taxon>
    </lineage>
</organism>
<keyword evidence="4" id="KW-1133">Transmembrane helix</keyword>
<dbReference type="AlphaFoldDB" id="A0A0X3PDJ3"/>
<dbReference type="InterPro" id="IPR042099">
    <property type="entry name" value="ANL_N_sf"/>
</dbReference>
<dbReference type="GO" id="GO:0016020">
    <property type="term" value="C:membrane"/>
    <property type="evidence" value="ECO:0007669"/>
    <property type="project" value="TreeGrafter"/>
</dbReference>
<reference evidence="6" key="1">
    <citation type="submission" date="2016-01" db="EMBL/GenBank/DDBJ databases">
        <title>Reference transcriptome for the parasite Schistocephalus solidus: insights into the molecular evolution of parasitism.</title>
        <authorList>
            <person name="Hebert F.O."/>
            <person name="Grambauer S."/>
            <person name="Barber I."/>
            <person name="Landry C.R."/>
            <person name="Aubin-Horth N."/>
        </authorList>
    </citation>
    <scope>NUCLEOTIDE SEQUENCE</scope>
</reference>
<keyword evidence="4" id="KW-0812">Transmembrane</keyword>
<dbReference type="EC" id="6.2.1.3" evidence="3"/>
<keyword evidence="4" id="KW-0472">Membrane</keyword>
<protein>
    <recommendedName>
        <fullName evidence="3">long-chain-fatty-acid--CoA ligase</fullName>
        <ecNumber evidence="3">6.2.1.3</ecNumber>
    </recommendedName>
</protein>
<proteinExistence type="predicted"/>
<gene>
    <name evidence="6" type="primary">ACSL5</name>
    <name evidence="6" type="ORF">TR134932</name>
</gene>
<dbReference type="PANTHER" id="PTHR43272">
    <property type="entry name" value="LONG-CHAIN-FATTY-ACID--COA LIGASE"/>
    <property type="match status" value="1"/>
</dbReference>
<feature type="transmembrane region" description="Helical" evidence="4">
    <location>
        <begin position="45"/>
        <end position="66"/>
    </location>
</feature>
<dbReference type="InterPro" id="IPR000873">
    <property type="entry name" value="AMP-dep_synth/lig_dom"/>
</dbReference>
<dbReference type="Pfam" id="PF00501">
    <property type="entry name" value="AMP-binding"/>
    <property type="match status" value="1"/>
</dbReference>
<dbReference type="PROSITE" id="PS00455">
    <property type="entry name" value="AMP_BINDING"/>
    <property type="match status" value="1"/>
</dbReference>
<keyword evidence="2" id="KW-0443">Lipid metabolism</keyword>
<dbReference type="PANTHER" id="PTHR43272:SF107">
    <property type="entry name" value="LONG-CHAIN-FATTY-ACID--COA LIGASE 5"/>
    <property type="match status" value="1"/>
</dbReference>
<sequence>MIQLGYVTARLLSPIGPSGVLLPNKLLVPLSLYCIVMAFDVLFSYALGGLCTFAVSAGVLYVTLLFRDMTFPNDKKRILDKLLLSQSYLLEGKTDVRTSQFIKNKPLLDTMMGNLRTLHEVFQHGLSIARDHPCLGWRETPTAPYQWLTYGEVYDRVCMLGSGLRTFRPANVDIFCIGVYAVNCVEWAVTQQACSTFGYVIVPLYDTLGDEARKYILGQTELSVCICDSPTRVRNLLSDLTDAPCLKTIVLTKASEEDLATLRSEAADRVQLLLFKDILDLGTANAQPEKLPEPDDLHLLCYTSGTTGRPKGVMITHKMIVAVIGGFDMDLQEVNIIPGDVYLSFLPLAHVFEQIVMHYCLGRGAAYGFYSGDLRNLSNDILALRPTLFCAVPRVLQRLYGTVQSAVAGSKFKTWLLKIAVEAKMRYVRQGIVTRDTIWDKYVLKPIQDRMGGRLRFFACGSAPMSEEVYQFCRAALGVHAYEAYGLTETCGATIMTLPGDYICGHVGAPLPCSKIKLVDVPDMDLFVERDHVGEICVKGNNVTAGYYKDPERTREVIDEDGWLHTGDIGRWTERGCIQIADRCKNMFKLSQGEYVSPEKVEMIYGQSGLVNQVFVDGDSQQAFAIAIVVPQFDALRAALKTRNYPLGILNGSAKNSTSAGATETKASSQSDEELCKMREARLVVLSDLIQRGKEAGLKGFEQAKSICLISNEFTIESGLLTPTQKKCRVAFRRLFKNQIDQLYSGGMLV</sequence>
<dbReference type="GO" id="GO:0004467">
    <property type="term" value="F:long-chain fatty acid-CoA ligase activity"/>
    <property type="evidence" value="ECO:0007669"/>
    <property type="project" value="UniProtKB-EC"/>
</dbReference>
<dbReference type="Gene3D" id="3.40.50.12780">
    <property type="entry name" value="N-terminal domain of ligase-like"/>
    <property type="match status" value="1"/>
</dbReference>
<evidence type="ECO:0000259" key="5">
    <source>
        <dbReference type="Pfam" id="PF00501"/>
    </source>
</evidence>
<dbReference type="InterPro" id="IPR020845">
    <property type="entry name" value="AMP-binding_CS"/>
</dbReference>
<dbReference type="EMBL" id="GEEE01013855">
    <property type="protein sequence ID" value="JAP49370.1"/>
    <property type="molecule type" value="Transcribed_RNA"/>
</dbReference>
<accession>A0A0X3PDJ3</accession>
<keyword evidence="2" id="KW-0276">Fatty acid metabolism</keyword>
<evidence type="ECO:0000256" key="1">
    <source>
        <dbReference type="ARBA" id="ARBA00022598"/>
    </source>
</evidence>
<dbReference type="SUPFAM" id="SSF56801">
    <property type="entry name" value="Acetyl-CoA synthetase-like"/>
    <property type="match status" value="1"/>
</dbReference>
<evidence type="ECO:0000256" key="2">
    <source>
        <dbReference type="ARBA" id="ARBA00022832"/>
    </source>
</evidence>
<feature type="domain" description="AMP-dependent synthetase/ligase" evidence="5">
    <location>
        <begin position="137"/>
        <end position="548"/>
    </location>
</feature>
<dbReference type="GO" id="GO:0005783">
    <property type="term" value="C:endoplasmic reticulum"/>
    <property type="evidence" value="ECO:0007669"/>
    <property type="project" value="TreeGrafter"/>
</dbReference>
<name>A0A0X3PDJ3_SCHSO</name>
<evidence type="ECO:0000313" key="6">
    <source>
        <dbReference type="EMBL" id="JAP49370.1"/>
    </source>
</evidence>
<evidence type="ECO:0000256" key="3">
    <source>
        <dbReference type="ARBA" id="ARBA00026121"/>
    </source>
</evidence>